<organism evidence="1 2">
    <name type="scientific">Trichomalopsis sarcophagae</name>
    <dbReference type="NCBI Taxonomy" id="543379"/>
    <lineage>
        <taxon>Eukaryota</taxon>
        <taxon>Metazoa</taxon>
        <taxon>Ecdysozoa</taxon>
        <taxon>Arthropoda</taxon>
        <taxon>Hexapoda</taxon>
        <taxon>Insecta</taxon>
        <taxon>Pterygota</taxon>
        <taxon>Neoptera</taxon>
        <taxon>Endopterygota</taxon>
        <taxon>Hymenoptera</taxon>
        <taxon>Apocrita</taxon>
        <taxon>Proctotrupomorpha</taxon>
        <taxon>Chalcidoidea</taxon>
        <taxon>Pteromalidae</taxon>
        <taxon>Pteromalinae</taxon>
        <taxon>Trichomalopsis</taxon>
    </lineage>
</organism>
<proteinExistence type="predicted"/>
<dbReference type="AlphaFoldDB" id="A0A232F950"/>
<reference evidence="1 2" key="1">
    <citation type="journal article" date="2017" name="Curr. Biol.">
        <title>The Evolution of Venom by Co-option of Single-Copy Genes.</title>
        <authorList>
            <person name="Martinson E.O."/>
            <person name="Mrinalini"/>
            <person name="Kelkar Y.D."/>
            <person name="Chang C.H."/>
            <person name="Werren J.H."/>
        </authorList>
    </citation>
    <scope>NUCLEOTIDE SEQUENCE [LARGE SCALE GENOMIC DNA]</scope>
    <source>
        <strain evidence="1 2">Alberta</strain>
        <tissue evidence="1">Whole body</tissue>
    </source>
</reference>
<dbReference type="EMBL" id="NNAY01000615">
    <property type="protein sequence ID" value="OXU27381.1"/>
    <property type="molecule type" value="Genomic_DNA"/>
</dbReference>
<name>A0A232F950_9HYME</name>
<keyword evidence="2" id="KW-1185">Reference proteome</keyword>
<gene>
    <name evidence="1" type="ORF">TSAR_008726</name>
</gene>
<sequence>MVVAMPADYDDQQQQENLDLARRYTPRRVVGLLRSHVFSIPQNDSCDFPFKKL</sequence>
<evidence type="ECO:0000313" key="1">
    <source>
        <dbReference type="EMBL" id="OXU27381.1"/>
    </source>
</evidence>
<dbReference type="Proteomes" id="UP000215335">
    <property type="component" value="Unassembled WGS sequence"/>
</dbReference>
<protein>
    <submittedName>
        <fullName evidence="1">Uncharacterized protein</fullName>
    </submittedName>
</protein>
<accession>A0A232F950</accession>
<evidence type="ECO:0000313" key="2">
    <source>
        <dbReference type="Proteomes" id="UP000215335"/>
    </source>
</evidence>
<comment type="caution">
    <text evidence="1">The sequence shown here is derived from an EMBL/GenBank/DDBJ whole genome shotgun (WGS) entry which is preliminary data.</text>
</comment>